<dbReference type="PANTHER" id="PTHR15644">
    <property type="entry name" value="OSTEOPETROSIS ASSOCIATED TRANSMEMBRANE PROTEIN 1"/>
    <property type="match status" value="1"/>
</dbReference>
<dbReference type="Proteomes" id="UP000694523">
    <property type="component" value="Unplaced"/>
</dbReference>
<protein>
    <recommendedName>
        <fullName evidence="5">Osteopetrosis-associated transmembrane protein 1</fullName>
    </recommendedName>
</protein>
<keyword evidence="4" id="KW-1185">Reference proteome</keyword>
<dbReference type="Pfam" id="PF09777">
    <property type="entry name" value="OSTMP1"/>
    <property type="match status" value="1"/>
</dbReference>
<evidence type="ECO:0000256" key="1">
    <source>
        <dbReference type="SAM" id="Phobius"/>
    </source>
</evidence>
<dbReference type="AlphaFoldDB" id="A0A8C6ULU5"/>
<evidence type="ECO:0000256" key="2">
    <source>
        <dbReference type="SAM" id="SignalP"/>
    </source>
</evidence>
<reference evidence="3" key="2">
    <citation type="submission" date="2025-09" db="UniProtKB">
        <authorList>
            <consortium name="Ensembl"/>
        </authorList>
    </citation>
    <scope>IDENTIFICATION</scope>
</reference>
<feature type="transmembrane region" description="Helical" evidence="1">
    <location>
        <begin position="106"/>
        <end position="124"/>
    </location>
</feature>
<keyword evidence="1" id="KW-1133">Transmembrane helix</keyword>
<accession>A0A8C6ULU5</accession>
<feature type="signal peptide" evidence="2">
    <location>
        <begin position="1"/>
        <end position="19"/>
    </location>
</feature>
<keyword evidence="2" id="KW-0732">Signal</keyword>
<evidence type="ECO:0000313" key="3">
    <source>
        <dbReference type="Ensembl" id="ENSNMLP00000035794.1"/>
    </source>
</evidence>
<evidence type="ECO:0008006" key="5">
    <source>
        <dbReference type="Google" id="ProtNLM"/>
    </source>
</evidence>
<feature type="chain" id="PRO_5034376364" description="Osteopetrosis-associated transmembrane protein 1" evidence="2">
    <location>
        <begin position="20"/>
        <end position="143"/>
    </location>
</feature>
<dbReference type="GO" id="GO:0005829">
    <property type="term" value="C:cytosol"/>
    <property type="evidence" value="ECO:0007669"/>
    <property type="project" value="TreeGrafter"/>
</dbReference>
<reference evidence="3" key="1">
    <citation type="submission" date="2025-08" db="UniProtKB">
        <authorList>
            <consortium name="Ensembl"/>
        </authorList>
    </citation>
    <scope>IDENTIFICATION</scope>
</reference>
<dbReference type="InterPro" id="IPR019172">
    <property type="entry name" value="Osteopetrosis-assoc_TM_1"/>
</dbReference>
<dbReference type="PANTHER" id="PTHR15644:SF2">
    <property type="entry name" value="OSTEOPETROSIS-ASSOCIATED TRANSMEMBRANE PROTEIN 1"/>
    <property type="match status" value="1"/>
</dbReference>
<dbReference type="Ensembl" id="ENSNMLT00000039876.1">
    <property type="protein sequence ID" value="ENSNMLP00000035794.1"/>
    <property type="gene ID" value="ENSNMLG00000022226.1"/>
</dbReference>
<evidence type="ECO:0000313" key="4">
    <source>
        <dbReference type="Proteomes" id="UP000694523"/>
    </source>
</evidence>
<keyword evidence="1" id="KW-0812">Transmembrane</keyword>
<proteinExistence type="predicted"/>
<organism evidence="3 4">
    <name type="scientific">Neogobius melanostomus</name>
    <name type="common">round goby</name>
    <dbReference type="NCBI Taxonomy" id="47308"/>
    <lineage>
        <taxon>Eukaryota</taxon>
        <taxon>Metazoa</taxon>
        <taxon>Chordata</taxon>
        <taxon>Craniata</taxon>
        <taxon>Vertebrata</taxon>
        <taxon>Euteleostomi</taxon>
        <taxon>Actinopterygii</taxon>
        <taxon>Neopterygii</taxon>
        <taxon>Teleostei</taxon>
        <taxon>Neoteleostei</taxon>
        <taxon>Acanthomorphata</taxon>
        <taxon>Gobiaria</taxon>
        <taxon>Gobiiformes</taxon>
        <taxon>Gobioidei</taxon>
        <taxon>Gobiidae</taxon>
        <taxon>Benthophilinae</taxon>
        <taxon>Neogobiini</taxon>
        <taxon>Neogobius</taxon>
    </lineage>
</organism>
<keyword evidence="1" id="KW-0472">Membrane</keyword>
<sequence length="143" mass="16462">MVVFLLFSNLAGIWEKSNCQCASFDVLSIFTPYFTLSTMNISMLSTQGNQSELCINCKNTYRDLNSLYSDMEKNNTMCIDIEDAINVTRKRWSKTFNCSFHNEENVPIIAVSSFMLFLPIIFYLSTICKNAGQLSFPYMYVWA</sequence>
<name>A0A8C6ULU5_9GOBI</name>